<name>A0ABS5HR56_9RHOB</name>
<evidence type="ECO:0000313" key="1">
    <source>
        <dbReference type="EMBL" id="MBR9651456.1"/>
    </source>
</evidence>
<gene>
    <name evidence="1" type="ORF">IT775_10010</name>
</gene>
<accession>A0ABS5HR56</accession>
<dbReference type="Proteomes" id="UP001195941">
    <property type="component" value="Unassembled WGS sequence"/>
</dbReference>
<sequence>MIGLAPAAQADMAVTPKQPVAQIVKSSAGKGAARFDWMAKAGMNKSKRIGRIVLYGRGSWVCSPAGFGKKSSCYSR</sequence>
<keyword evidence="2" id="KW-1185">Reference proteome</keyword>
<organism evidence="1 2">
    <name type="scientific">Thalassovita aquimarina</name>
    <dbReference type="NCBI Taxonomy" id="2785917"/>
    <lineage>
        <taxon>Bacteria</taxon>
        <taxon>Pseudomonadati</taxon>
        <taxon>Pseudomonadota</taxon>
        <taxon>Alphaproteobacteria</taxon>
        <taxon>Rhodobacterales</taxon>
        <taxon>Roseobacteraceae</taxon>
        <taxon>Thalassovita</taxon>
    </lineage>
</organism>
<dbReference type="EMBL" id="JADMKU010000007">
    <property type="protein sequence ID" value="MBR9651456.1"/>
    <property type="molecule type" value="Genomic_DNA"/>
</dbReference>
<protein>
    <submittedName>
        <fullName evidence="1">Uncharacterized protein</fullName>
    </submittedName>
</protein>
<proteinExistence type="predicted"/>
<evidence type="ECO:0000313" key="2">
    <source>
        <dbReference type="Proteomes" id="UP001195941"/>
    </source>
</evidence>
<comment type="caution">
    <text evidence="1">The sequence shown here is derived from an EMBL/GenBank/DDBJ whole genome shotgun (WGS) entry which is preliminary data.</text>
</comment>
<dbReference type="RefSeq" id="WP_373049721.1">
    <property type="nucleotide sequence ID" value="NZ_JBFEWH010000005.1"/>
</dbReference>
<reference evidence="1 2" key="1">
    <citation type="journal article" date="2021" name="Arch. Microbiol.">
        <title>Thalassobius aquimarinus sp. nov., isolated from the Sea of Japan seashore.</title>
        <authorList>
            <person name="Kurilenko V.V."/>
            <person name="Romanenko L.A."/>
            <person name="Chernysheva N.Y."/>
            <person name="Velansky P.V."/>
            <person name="Tekutyeva L.A."/>
            <person name="Isaeva M.P."/>
            <person name="Mikhailov V.V."/>
        </authorList>
    </citation>
    <scope>NUCLEOTIDE SEQUENCE [LARGE SCALE GENOMIC DNA]</scope>
    <source>
        <strain evidence="1 2">KMM 8518</strain>
    </source>
</reference>